<organism evidence="5 6">
    <name type="scientific">Meloidogyne incognita</name>
    <name type="common">Southern root-knot nematode worm</name>
    <name type="synonym">Oxyuris incognita</name>
    <dbReference type="NCBI Taxonomy" id="6306"/>
    <lineage>
        <taxon>Eukaryota</taxon>
        <taxon>Metazoa</taxon>
        <taxon>Ecdysozoa</taxon>
        <taxon>Nematoda</taxon>
        <taxon>Chromadorea</taxon>
        <taxon>Rhabditida</taxon>
        <taxon>Tylenchina</taxon>
        <taxon>Tylenchomorpha</taxon>
        <taxon>Tylenchoidea</taxon>
        <taxon>Meloidogynidae</taxon>
        <taxon>Meloidogyninae</taxon>
        <taxon>Meloidogyne</taxon>
        <taxon>Meloidogyne incognita group</taxon>
    </lineage>
</organism>
<keyword evidence="2" id="KW-0547">Nucleotide-binding</keyword>
<evidence type="ECO:0000313" key="5">
    <source>
        <dbReference type="Proteomes" id="UP000887563"/>
    </source>
</evidence>
<dbReference type="Pfam" id="PF19302">
    <property type="entry name" value="DUF5915"/>
    <property type="match status" value="1"/>
</dbReference>
<keyword evidence="1" id="KW-0436">Ligase</keyword>
<protein>
    <submittedName>
        <fullName evidence="6">tRNA synthetases class I catalytic domain-containing protein</fullName>
    </submittedName>
</protein>
<accession>A0A914NN24</accession>
<evidence type="ECO:0000259" key="4">
    <source>
        <dbReference type="Pfam" id="PF01406"/>
    </source>
</evidence>
<dbReference type="AlphaFoldDB" id="A0A914NN24"/>
<dbReference type="InterPro" id="IPR024909">
    <property type="entry name" value="Cys-tRNA/MSH_ligase"/>
</dbReference>
<dbReference type="WBParaSite" id="Minc3s07485g41184">
    <property type="protein sequence ID" value="Minc3s07485g41184"/>
    <property type="gene ID" value="Minc3s07485g41184"/>
</dbReference>
<dbReference type="GO" id="GO:0005737">
    <property type="term" value="C:cytoplasm"/>
    <property type="evidence" value="ECO:0007669"/>
    <property type="project" value="TreeGrafter"/>
</dbReference>
<dbReference type="InterPro" id="IPR014729">
    <property type="entry name" value="Rossmann-like_a/b/a_fold"/>
</dbReference>
<dbReference type="GO" id="GO:0006423">
    <property type="term" value="P:cysteinyl-tRNA aminoacylation"/>
    <property type="evidence" value="ECO:0007669"/>
    <property type="project" value="TreeGrafter"/>
</dbReference>
<dbReference type="GO" id="GO:0004817">
    <property type="term" value="F:cysteine-tRNA ligase activity"/>
    <property type="evidence" value="ECO:0007669"/>
    <property type="project" value="TreeGrafter"/>
</dbReference>
<sequence length="353" mass="40008">VYFNTKAFSCSPNHNYAKLLPEAYKDEGCIEKHLREGEGELSICNNFQNVEKISKCDFALWKASKNGEPFWESPWGKGRPGWHIECSAMSMSVCGSKLDIHAGGFDLKFPHHDNEIAQYPLKEVIVVNRDSQFLEDVKLLENYILSEMNVIKLTTSSNRQEYGVNLKAEPNFRLLGARLKGDQKAVTDYLKNKISEDELETFLDDGKIVVLGHELSCEELTVSFTTNKEKDNEDDNQWETATKGKCVVMINTSEDENILAMGLSREVANRIQKLRKKGKLLETDKALVYCFVTPKDSLLAKSLNDNYKNIEQSTGTPLKLEECNFQDKDGFIAESCDQIKGAQLELKLLRLSN</sequence>
<evidence type="ECO:0000256" key="1">
    <source>
        <dbReference type="ARBA" id="ARBA00022598"/>
    </source>
</evidence>
<proteinExistence type="predicted"/>
<dbReference type="Pfam" id="PF01406">
    <property type="entry name" value="tRNA-synt_1e"/>
    <property type="match status" value="1"/>
</dbReference>
<evidence type="ECO:0000313" key="6">
    <source>
        <dbReference type="WBParaSite" id="Minc3s07485g41184"/>
    </source>
</evidence>
<dbReference type="PRINTS" id="PR00983">
    <property type="entry name" value="TRNASYNTHCYS"/>
</dbReference>
<dbReference type="InterPro" id="IPR032678">
    <property type="entry name" value="tRNA-synt_1_cat_dom"/>
</dbReference>
<name>A0A914NN24_MELIC</name>
<evidence type="ECO:0000256" key="3">
    <source>
        <dbReference type="ARBA" id="ARBA00022840"/>
    </source>
</evidence>
<dbReference type="Gene3D" id="3.40.50.620">
    <property type="entry name" value="HUPs"/>
    <property type="match status" value="1"/>
</dbReference>
<keyword evidence="5" id="KW-1185">Reference proteome</keyword>
<keyword evidence="3" id="KW-0067">ATP-binding</keyword>
<dbReference type="PANTHER" id="PTHR10890">
    <property type="entry name" value="CYSTEINYL-TRNA SYNTHETASE"/>
    <property type="match status" value="1"/>
</dbReference>
<dbReference type="SUPFAM" id="SSF52374">
    <property type="entry name" value="Nucleotidylyl transferase"/>
    <property type="match status" value="1"/>
</dbReference>
<feature type="domain" description="tRNA synthetases class I catalytic" evidence="4">
    <location>
        <begin position="7"/>
        <end position="119"/>
    </location>
</feature>
<reference evidence="6" key="1">
    <citation type="submission" date="2022-11" db="UniProtKB">
        <authorList>
            <consortium name="WormBaseParasite"/>
        </authorList>
    </citation>
    <scope>IDENTIFICATION</scope>
</reference>
<dbReference type="GO" id="GO:0005524">
    <property type="term" value="F:ATP binding"/>
    <property type="evidence" value="ECO:0007669"/>
    <property type="project" value="UniProtKB-KW"/>
</dbReference>
<dbReference type="Proteomes" id="UP000887563">
    <property type="component" value="Unplaced"/>
</dbReference>
<evidence type="ECO:0000256" key="2">
    <source>
        <dbReference type="ARBA" id="ARBA00022741"/>
    </source>
</evidence>
<dbReference type="PANTHER" id="PTHR10890:SF3">
    <property type="entry name" value="CYSTEINE--TRNA LIGASE, CYTOPLASMIC"/>
    <property type="match status" value="1"/>
</dbReference>